<dbReference type="AlphaFoldDB" id="A0A0U4BWW7"/>
<dbReference type="PATRIC" id="fig|2041.4.peg.222"/>
<gene>
    <name evidence="1" type="ORF">AERYTH_01075</name>
</gene>
<proteinExistence type="predicted"/>
<dbReference type="EMBL" id="CP011502">
    <property type="protein sequence ID" value="ALX03391.1"/>
    <property type="molecule type" value="Genomic_DNA"/>
</dbReference>
<reference evidence="1 2" key="1">
    <citation type="journal article" date="1991" name="Int. J. Syst. Bacteriol.">
        <title>Description of the erythromycin-producing bacterium Arthrobacter sp. strain NRRL B-3381 as Aeromicrobium erythreum gen. nov., sp. nov.</title>
        <authorList>
            <person name="Miller E.S."/>
            <person name="Woese C.R."/>
            <person name="Brenner S."/>
        </authorList>
    </citation>
    <scope>NUCLEOTIDE SEQUENCE [LARGE SCALE GENOMIC DNA]</scope>
    <source>
        <strain evidence="1 2">AR18</strain>
    </source>
</reference>
<sequence length="144" mass="15033">MRASALATAQAGYPVTDILRFPTFDFRGCTFPGGAMATTTAGEWQFHADGPATSGAADVVEGHLDHLSLTWRNAVCSITVSGRAAASFNEATQQLAIDERGFTGDLTTSGVVGCLGQVRNGQPINLSMRLQLTSPDGDINISVS</sequence>
<dbReference type="KEGG" id="aer:AERYTH_01075"/>
<evidence type="ECO:0000313" key="2">
    <source>
        <dbReference type="Proteomes" id="UP000067689"/>
    </source>
</evidence>
<protein>
    <submittedName>
        <fullName evidence="1">Uncharacterized protein</fullName>
    </submittedName>
</protein>
<keyword evidence="2" id="KW-1185">Reference proteome</keyword>
<evidence type="ECO:0000313" key="1">
    <source>
        <dbReference type="EMBL" id="ALX03391.1"/>
    </source>
</evidence>
<dbReference type="Proteomes" id="UP000067689">
    <property type="component" value="Chromosome"/>
</dbReference>
<accession>A0A0U4BWW7</accession>
<organism evidence="1 2">
    <name type="scientific">Aeromicrobium erythreum</name>
    <dbReference type="NCBI Taxonomy" id="2041"/>
    <lineage>
        <taxon>Bacteria</taxon>
        <taxon>Bacillati</taxon>
        <taxon>Actinomycetota</taxon>
        <taxon>Actinomycetes</taxon>
        <taxon>Propionibacteriales</taxon>
        <taxon>Nocardioidaceae</taxon>
        <taxon>Aeromicrobium</taxon>
    </lineage>
</organism>
<name>A0A0U4BWW7_9ACTN</name>